<reference evidence="2 3" key="1">
    <citation type="journal article" date="2018" name="J. Invertebr. Pathol.">
        <title>New genotyping method for the causative agent of crayfish plague (Aphanomyces astaci) based on whole genome data.</title>
        <authorList>
            <person name="Minardi D."/>
            <person name="Studholme D.J."/>
            <person name="van der Giezen M."/>
            <person name="Pretto T."/>
            <person name="Oidtmann B."/>
        </authorList>
    </citation>
    <scope>NUCLEOTIDE SEQUENCE [LARGE SCALE GENOMIC DNA]</scope>
    <source>
        <strain evidence="2 3">KB13</strain>
    </source>
</reference>
<evidence type="ECO:0000313" key="3">
    <source>
        <dbReference type="Proteomes" id="UP000275652"/>
    </source>
</evidence>
<protein>
    <submittedName>
        <fullName evidence="2">Uncharacterized protein</fullName>
    </submittedName>
</protein>
<accession>A0A9X8HB11</accession>
<name>A0A9X8HB11_APHAT</name>
<dbReference type="AlphaFoldDB" id="A0A9X8HB11"/>
<gene>
    <name evidence="2" type="ORF">DYB28_001955</name>
</gene>
<dbReference type="Proteomes" id="UP000275652">
    <property type="component" value="Unassembled WGS sequence"/>
</dbReference>
<comment type="caution">
    <text evidence="2">The sequence shown here is derived from an EMBL/GenBank/DDBJ whole genome shotgun (WGS) entry which is preliminary data.</text>
</comment>
<proteinExistence type="predicted"/>
<feature type="non-terminal residue" evidence="2">
    <location>
        <position position="143"/>
    </location>
</feature>
<evidence type="ECO:0000313" key="2">
    <source>
        <dbReference type="EMBL" id="RLO07178.1"/>
    </source>
</evidence>
<dbReference type="EMBL" id="QUTI01023849">
    <property type="protein sequence ID" value="RLO07178.1"/>
    <property type="molecule type" value="Genomic_DNA"/>
</dbReference>
<feature type="region of interest" description="Disordered" evidence="1">
    <location>
        <begin position="96"/>
        <end position="119"/>
    </location>
</feature>
<feature type="compositionally biased region" description="Polar residues" evidence="1">
    <location>
        <begin position="107"/>
        <end position="119"/>
    </location>
</feature>
<sequence length="143" mass="15670">MPAPLFTCAHSPNMDDNTLRHSLDTACDVDIQELLMACQVNVQALDLLPSELNVQDLQLESTDVDISALLADDILEYSTGDDWLDMDGELLIDTYSSDESTDPIDVTSDSLDHSTINQGPTEASEKATIYLAKIHSMLEQCPP</sequence>
<evidence type="ECO:0000256" key="1">
    <source>
        <dbReference type="SAM" id="MobiDB-lite"/>
    </source>
</evidence>
<organism evidence="2 3">
    <name type="scientific">Aphanomyces astaci</name>
    <name type="common">Crayfish plague agent</name>
    <dbReference type="NCBI Taxonomy" id="112090"/>
    <lineage>
        <taxon>Eukaryota</taxon>
        <taxon>Sar</taxon>
        <taxon>Stramenopiles</taxon>
        <taxon>Oomycota</taxon>
        <taxon>Saprolegniomycetes</taxon>
        <taxon>Saprolegniales</taxon>
        <taxon>Verrucalvaceae</taxon>
        <taxon>Aphanomyces</taxon>
    </lineage>
</organism>